<dbReference type="RefSeq" id="XP_013423610.1">
    <property type="nucleotide sequence ID" value="XM_013568156.1"/>
</dbReference>
<dbReference type="SUPFAM" id="SSF46565">
    <property type="entry name" value="Chaperone J-domain"/>
    <property type="match status" value="1"/>
</dbReference>
<dbReference type="GO" id="GO:0005737">
    <property type="term" value="C:cytoplasm"/>
    <property type="evidence" value="ECO:0007669"/>
    <property type="project" value="TreeGrafter"/>
</dbReference>
<keyword evidence="3" id="KW-0862">Zinc</keyword>
<evidence type="ECO:0000259" key="6">
    <source>
        <dbReference type="PROSITE" id="PS50076"/>
    </source>
</evidence>
<proteinExistence type="predicted"/>
<feature type="non-terminal residue" evidence="8">
    <location>
        <position position="569"/>
    </location>
</feature>
<name>A0A074WI83_9PEZI</name>
<dbReference type="PROSITE" id="PS00636">
    <property type="entry name" value="DNAJ_1"/>
    <property type="match status" value="1"/>
</dbReference>
<dbReference type="SMART" id="SM00355">
    <property type="entry name" value="ZnF_C2H2"/>
    <property type="match status" value="2"/>
</dbReference>
<dbReference type="SMART" id="SM00271">
    <property type="entry name" value="DnaJ"/>
    <property type="match status" value="1"/>
</dbReference>
<dbReference type="InterPro" id="IPR054076">
    <property type="entry name" value="ZUO1-like_ZHD"/>
</dbReference>
<dbReference type="InterPro" id="IPR003604">
    <property type="entry name" value="Matrin/U1-like-C_Znf_C2H2"/>
</dbReference>
<feature type="compositionally biased region" description="Basic residues" evidence="5">
    <location>
        <begin position="501"/>
        <end position="512"/>
    </location>
</feature>
<reference evidence="8 9" key="1">
    <citation type="journal article" date="2014" name="BMC Genomics">
        <title>Genome sequencing of four Aureobasidium pullulans varieties: biotechnological potential, stress tolerance, and description of new species.</title>
        <authorList>
            <person name="Gostin Ar C."/>
            <person name="Ohm R.A."/>
            <person name="Kogej T."/>
            <person name="Sonjak S."/>
            <person name="Turk M."/>
            <person name="Zajc J."/>
            <person name="Zalar P."/>
            <person name="Grube M."/>
            <person name="Sun H."/>
            <person name="Han J."/>
            <person name="Sharma A."/>
            <person name="Chiniquy J."/>
            <person name="Ngan C.Y."/>
            <person name="Lipzen A."/>
            <person name="Barry K."/>
            <person name="Grigoriev I.V."/>
            <person name="Gunde-Cimerman N."/>
        </authorList>
    </citation>
    <scope>NUCLEOTIDE SEQUENCE [LARGE SCALE GENOMIC DNA]</scope>
    <source>
        <strain evidence="8 9">CBS 147.97</strain>
    </source>
</reference>
<dbReference type="InterPro" id="IPR018253">
    <property type="entry name" value="DnaJ_domain_CS"/>
</dbReference>
<feature type="domain" description="J" evidence="6">
    <location>
        <begin position="22"/>
        <end position="88"/>
    </location>
</feature>
<dbReference type="GO" id="GO:0008270">
    <property type="term" value="F:zinc ion binding"/>
    <property type="evidence" value="ECO:0007669"/>
    <property type="project" value="UniProtKB-KW"/>
</dbReference>
<dbReference type="PRINTS" id="PR00625">
    <property type="entry name" value="JDOMAIN"/>
</dbReference>
<gene>
    <name evidence="8" type="ORF">M436DRAFT_23347</name>
</gene>
<protein>
    <submittedName>
        <fullName evidence="8">DnaJ-domain-containing protein</fullName>
    </submittedName>
</protein>
<dbReference type="InterPro" id="IPR036869">
    <property type="entry name" value="J_dom_sf"/>
</dbReference>
<dbReference type="Gene3D" id="1.10.287.110">
    <property type="entry name" value="DnaJ domain"/>
    <property type="match status" value="1"/>
</dbReference>
<dbReference type="InterPro" id="IPR022755">
    <property type="entry name" value="Znf_C2H2_jaz"/>
</dbReference>
<feature type="domain" description="C2H2-type" evidence="7">
    <location>
        <begin position="317"/>
        <end position="351"/>
    </location>
</feature>
<dbReference type="HOGENOM" id="CLU_009539_2_1_1"/>
<feature type="domain" description="C2H2-type" evidence="7">
    <location>
        <begin position="528"/>
        <end position="558"/>
    </location>
</feature>
<dbReference type="PROSITE" id="PS50157">
    <property type="entry name" value="ZINC_FINGER_C2H2_2"/>
    <property type="match status" value="2"/>
</dbReference>
<dbReference type="PROSITE" id="PS50076">
    <property type="entry name" value="DNAJ_2"/>
    <property type="match status" value="1"/>
</dbReference>
<dbReference type="Pfam" id="PF21884">
    <property type="entry name" value="ZUO1-like_ZHD"/>
    <property type="match status" value="1"/>
</dbReference>
<dbReference type="CDD" id="cd06257">
    <property type="entry name" value="DnaJ"/>
    <property type="match status" value="1"/>
</dbReference>
<feature type="compositionally biased region" description="Acidic residues" evidence="5">
    <location>
        <begin position="389"/>
        <end position="401"/>
    </location>
</feature>
<evidence type="ECO:0000256" key="2">
    <source>
        <dbReference type="ARBA" id="ARBA00022771"/>
    </source>
</evidence>
<evidence type="ECO:0000259" key="7">
    <source>
        <dbReference type="PROSITE" id="PS50157"/>
    </source>
</evidence>
<dbReference type="Pfam" id="PF00226">
    <property type="entry name" value="DnaJ"/>
    <property type="match status" value="1"/>
</dbReference>
<dbReference type="InterPro" id="IPR013087">
    <property type="entry name" value="Znf_C2H2_type"/>
</dbReference>
<dbReference type="OrthoDB" id="5894at2759"/>
<dbReference type="GeneID" id="25408101"/>
<evidence type="ECO:0000313" key="9">
    <source>
        <dbReference type="Proteomes" id="UP000027730"/>
    </source>
</evidence>
<accession>A0A074WI83</accession>
<dbReference type="InterPro" id="IPR001623">
    <property type="entry name" value="DnaJ_domain"/>
</dbReference>
<organism evidence="8 9">
    <name type="scientific">Aureobasidium namibiae CBS 147.97</name>
    <dbReference type="NCBI Taxonomy" id="1043004"/>
    <lineage>
        <taxon>Eukaryota</taxon>
        <taxon>Fungi</taxon>
        <taxon>Dikarya</taxon>
        <taxon>Ascomycota</taxon>
        <taxon>Pezizomycotina</taxon>
        <taxon>Dothideomycetes</taxon>
        <taxon>Dothideomycetidae</taxon>
        <taxon>Dothideales</taxon>
        <taxon>Saccotheciaceae</taxon>
        <taxon>Aureobasidium</taxon>
    </lineage>
</organism>
<evidence type="ECO:0000256" key="3">
    <source>
        <dbReference type="ARBA" id="ARBA00022833"/>
    </source>
</evidence>
<dbReference type="InterPro" id="IPR051964">
    <property type="entry name" value="Chaperone_stress_response"/>
</dbReference>
<feature type="region of interest" description="Disordered" evidence="5">
    <location>
        <begin position="358"/>
        <end position="525"/>
    </location>
</feature>
<dbReference type="PANTHER" id="PTHR44029:SF1">
    <property type="entry name" value="DNAJ HOMOLOG SUBFAMILY C MEMBER 21"/>
    <property type="match status" value="1"/>
</dbReference>
<dbReference type="STRING" id="1043004.A0A074WI83"/>
<feature type="region of interest" description="Disordered" evidence="5">
    <location>
        <begin position="1"/>
        <end position="21"/>
    </location>
</feature>
<dbReference type="Proteomes" id="UP000027730">
    <property type="component" value="Unassembled WGS sequence"/>
</dbReference>
<dbReference type="AlphaFoldDB" id="A0A074WI83"/>
<keyword evidence="9" id="KW-1185">Reference proteome</keyword>
<feature type="compositionally biased region" description="Polar residues" evidence="5">
    <location>
        <begin position="1"/>
        <end position="11"/>
    </location>
</feature>
<keyword evidence="1" id="KW-0479">Metal-binding</keyword>
<feature type="compositionally biased region" description="Polar residues" evidence="5">
    <location>
        <begin position="434"/>
        <end position="448"/>
    </location>
</feature>
<feature type="compositionally biased region" description="Acidic residues" evidence="5">
    <location>
        <begin position="421"/>
        <end position="433"/>
    </location>
</feature>
<evidence type="ECO:0000256" key="4">
    <source>
        <dbReference type="PROSITE-ProRule" id="PRU00042"/>
    </source>
</evidence>
<dbReference type="GO" id="GO:0003676">
    <property type="term" value="F:nucleic acid binding"/>
    <property type="evidence" value="ECO:0007669"/>
    <property type="project" value="InterPro"/>
</dbReference>
<dbReference type="PROSITE" id="PS00028">
    <property type="entry name" value="ZINC_FINGER_C2H2_1"/>
    <property type="match status" value="1"/>
</dbReference>
<evidence type="ECO:0000256" key="5">
    <source>
        <dbReference type="SAM" id="MobiDB-lite"/>
    </source>
</evidence>
<dbReference type="Pfam" id="PF12171">
    <property type="entry name" value="zf-C2H2_jaz"/>
    <property type="match status" value="1"/>
</dbReference>
<dbReference type="InterPro" id="IPR036236">
    <property type="entry name" value="Znf_C2H2_sf"/>
</dbReference>
<keyword evidence="2 4" id="KW-0863">Zinc-finger</keyword>
<evidence type="ECO:0000256" key="1">
    <source>
        <dbReference type="ARBA" id="ARBA00022723"/>
    </source>
</evidence>
<evidence type="ECO:0000313" key="8">
    <source>
        <dbReference type="EMBL" id="KEQ69527.1"/>
    </source>
</evidence>
<dbReference type="SUPFAM" id="SSF57667">
    <property type="entry name" value="beta-beta-alpha zinc fingers"/>
    <property type="match status" value="1"/>
</dbReference>
<feature type="compositionally biased region" description="Polar residues" evidence="5">
    <location>
        <begin position="358"/>
        <end position="369"/>
    </location>
</feature>
<dbReference type="EMBL" id="KL584721">
    <property type="protein sequence ID" value="KEQ69527.1"/>
    <property type="molecule type" value="Genomic_DNA"/>
</dbReference>
<sequence length="569" mass="63565">MGAGQSSTSGAQEAAPEAQKTGYYTLLGIERDATEDEIKKAYRRKALELHPDRNYGNVESATAMFAEVQSAYEVLSDPQERAWYDSHETQILRGDDPTTGGAGGGEYEYGNVKMTSAEDLARMLRKFNSGVEFTDAPSGFFGFLRETFDQLAKEEEAAAHWENLDLPDYPSFGHKDDSYDDVPKSFYAIWLSFSTRKSFAWCDKYRLSEAPDRRYRRMMEKENQRFREQGIREFNDSVRALVAFVRKRDPRYIPNTQTEAERQKVLRDAATAQAARARAANQVNTEDSAIPEWAQTITKDEHEGVIEDSESEVEEVFECVACKKTFKSEKQWDAHEKSKKHQKAVHALRKKMQKENANLNLDSEPTSGDATPLDTEDYEPLPEDQYPMMEDEPLQENEPLTEDQYSVMDDDAAANINNLTLDEELSESGDEADTPSTKSAEASQQLPEQSADPIDSSDDEYAPASQVKARLTQDPHSKPVSATNHDGDQESHTTPSTQAPKKGKAAQKRAKRAAAAAAVSAEQDENNFKCAACEGTFSSKTKLHQHIKEFPKHAALKSVTSGSGTKGKK</sequence>
<dbReference type="PANTHER" id="PTHR44029">
    <property type="entry name" value="DNAJ HOMOLOG SUBFAMILY C MEMBER 21"/>
    <property type="match status" value="1"/>
</dbReference>
<dbReference type="Gene3D" id="3.30.160.60">
    <property type="entry name" value="Classic Zinc Finger"/>
    <property type="match status" value="1"/>
</dbReference>
<dbReference type="SMART" id="SM00451">
    <property type="entry name" value="ZnF_U1"/>
    <property type="match status" value="1"/>
</dbReference>